<feature type="chain" id="PRO_5046540905" description="Esterase" evidence="4">
    <location>
        <begin position="20"/>
        <end position="409"/>
    </location>
</feature>
<comment type="caution">
    <text evidence="5">The sequence shown here is derived from an EMBL/GenBank/DDBJ whole genome shotgun (WGS) entry which is preliminary data.</text>
</comment>
<proteinExistence type="inferred from homology"/>
<dbReference type="PROSITE" id="PS50005">
    <property type="entry name" value="TPR"/>
    <property type="match status" value="1"/>
</dbReference>
<keyword evidence="6" id="KW-1185">Reference proteome</keyword>
<gene>
    <name evidence="5" type="ORF">HDF23_004590</name>
</gene>
<name>A0ABR6PPX9_9SPHI</name>
<feature type="signal peptide" evidence="4">
    <location>
        <begin position="1"/>
        <end position="19"/>
    </location>
</feature>
<keyword evidence="3" id="KW-0802">TPR repeat</keyword>
<dbReference type="Gene3D" id="3.40.50.1820">
    <property type="entry name" value="alpha/beta hydrolase"/>
    <property type="match status" value="1"/>
</dbReference>
<reference evidence="5 6" key="1">
    <citation type="submission" date="2020-08" db="EMBL/GenBank/DDBJ databases">
        <title>Genomic Encyclopedia of Type Strains, Phase IV (KMG-V): Genome sequencing to study the core and pangenomes of soil and plant-associated prokaryotes.</title>
        <authorList>
            <person name="Whitman W."/>
        </authorList>
    </citation>
    <scope>NUCLEOTIDE SEQUENCE [LARGE SCALE GENOMIC DNA]</scope>
    <source>
        <strain evidence="5 6">ANJLi2</strain>
    </source>
</reference>
<dbReference type="InterPro" id="IPR011990">
    <property type="entry name" value="TPR-like_helical_dom_sf"/>
</dbReference>
<feature type="repeat" description="TPR" evidence="3">
    <location>
        <begin position="364"/>
        <end position="397"/>
    </location>
</feature>
<dbReference type="InterPro" id="IPR000801">
    <property type="entry name" value="Esterase-like"/>
</dbReference>
<evidence type="ECO:0000256" key="4">
    <source>
        <dbReference type="SAM" id="SignalP"/>
    </source>
</evidence>
<evidence type="ECO:0000313" key="6">
    <source>
        <dbReference type="Proteomes" id="UP000541583"/>
    </source>
</evidence>
<evidence type="ECO:0000256" key="1">
    <source>
        <dbReference type="ARBA" id="ARBA00005622"/>
    </source>
</evidence>
<dbReference type="InterPro" id="IPR052558">
    <property type="entry name" value="Siderophore_Hydrolase_D"/>
</dbReference>
<dbReference type="SUPFAM" id="SSF53474">
    <property type="entry name" value="alpha/beta-Hydrolases"/>
    <property type="match status" value="1"/>
</dbReference>
<dbReference type="RefSeq" id="WP_076376588.1">
    <property type="nucleotide sequence ID" value="NZ_FTMG01000014.1"/>
</dbReference>
<comment type="similarity">
    <text evidence="1">Belongs to the esterase D family.</text>
</comment>
<evidence type="ECO:0008006" key="7">
    <source>
        <dbReference type="Google" id="ProtNLM"/>
    </source>
</evidence>
<dbReference type="InterPro" id="IPR029058">
    <property type="entry name" value="AB_hydrolase_fold"/>
</dbReference>
<dbReference type="Proteomes" id="UP000541583">
    <property type="component" value="Unassembled WGS sequence"/>
</dbReference>
<dbReference type="PANTHER" id="PTHR40841">
    <property type="entry name" value="SIDEROPHORE TRIACETYLFUSARININE C ESTERASE"/>
    <property type="match status" value="1"/>
</dbReference>
<keyword evidence="4" id="KW-0732">Signal</keyword>
<dbReference type="PANTHER" id="PTHR40841:SF2">
    <property type="entry name" value="SIDEROPHORE-DEGRADING ESTERASE (EUROFUNG)"/>
    <property type="match status" value="1"/>
</dbReference>
<dbReference type="SUPFAM" id="SSF48452">
    <property type="entry name" value="TPR-like"/>
    <property type="match status" value="1"/>
</dbReference>
<dbReference type="InterPro" id="IPR019734">
    <property type="entry name" value="TPR_rpt"/>
</dbReference>
<accession>A0ABR6PPX9</accession>
<protein>
    <recommendedName>
        <fullName evidence="7">Esterase</fullName>
    </recommendedName>
</protein>
<dbReference type="EMBL" id="JACHCB010000014">
    <property type="protein sequence ID" value="MBB6111818.1"/>
    <property type="molecule type" value="Genomic_DNA"/>
</dbReference>
<evidence type="ECO:0000256" key="2">
    <source>
        <dbReference type="ARBA" id="ARBA00022801"/>
    </source>
</evidence>
<evidence type="ECO:0000313" key="5">
    <source>
        <dbReference type="EMBL" id="MBB6111818.1"/>
    </source>
</evidence>
<organism evidence="5 6">
    <name type="scientific">Mucilaginibacter lappiensis</name>
    <dbReference type="NCBI Taxonomy" id="354630"/>
    <lineage>
        <taxon>Bacteria</taxon>
        <taxon>Pseudomonadati</taxon>
        <taxon>Bacteroidota</taxon>
        <taxon>Sphingobacteriia</taxon>
        <taxon>Sphingobacteriales</taxon>
        <taxon>Sphingobacteriaceae</taxon>
        <taxon>Mucilaginibacter</taxon>
    </lineage>
</organism>
<sequence>MKRNILIMAFLCLSLWVKGQSHTTAILPVHIDTLYSDILKEKRPVWIYTPSFDTSYFSKPAYPVLYVFDGDGYFASLATLIQQLSAVNGNTVLPQMIIVGIPNTRGHRTRDLTPSNSSADKTSGGGEQFTRFLQTELIPYIDKNYATAPYRTLMGHSFGGLMVINTLINHTNLFNAYIAIEPSMFYNNDDLLKQTEIALKQKDLKGSKLFLGIANTMNPGMDTAQVRSDTTEITHHIRSILKLTDSLKKNSSNNLKWAYKYYPDDDHASVPLAAGYDGLRFVFAKNRFPRNQPMNQFFDKAYTANDLKGLIIGHYNMMSEEMGYQVLPSEALMNMFGYALLQQKDNEKAYMFFDMNISYYPKSFNVYDSMGDYYLANNNKAKAAAYFKKALAIKYRKEIKDKLDNLEKN</sequence>
<keyword evidence="2" id="KW-0378">Hydrolase</keyword>
<evidence type="ECO:0000256" key="3">
    <source>
        <dbReference type="PROSITE-ProRule" id="PRU00339"/>
    </source>
</evidence>
<dbReference type="Pfam" id="PF00756">
    <property type="entry name" value="Esterase"/>
    <property type="match status" value="1"/>
</dbReference>